<reference evidence="3 5" key="2">
    <citation type="submission" date="2024-07" db="EMBL/GenBank/DDBJ databases">
        <authorList>
            <person name="Akdeniz Z."/>
        </authorList>
    </citation>
    <scope>NUCLEOTIDE SEQUENCE [LARGE SCALE GENOMIC DNA]</scope>
</reference>
<evidence type="ECO:0000313" key="4">
    <source>
        <dbReference type="EMBL" id="CAL6029669.1"/>
    </source>
</evidence>
<dbReference type="EMBL" id="CAXDID020000111">
    <property type="protein sequence ID" value="CAL6029664.1"/>
    <property type="molecule type" value="Genomic_DNA"/>
</dbReference>
<evidence type="ECO:0000313" key="2">
    <source>
        <dbReference type="EMBL" id="CAI9965768.1"/>
    </source>
</evidence>
<dbReference type="AlphaFoldDB" id="A0AA86QX49"/>
<organism evidence="2">
    <name type="scientific">Hexamita inflata</name>
    <dbReference type="NCBI Taxonomy" id="28002"/>
    <lineage>
        <taxon>Eukaryota</taxon>
        <taxon>Metamonada</taxon>
        <taxon>Diplomonadida</taxon>
        <taxon>Hexamitidae</taxon>
        <taxon>Hexamitinae</taxon>
        <taxon>Hexamita</taxon>
    </lineage>
</organism>
<name>A0AA86QX49_9EUKA</name>
<evidence type="ECO:0000313" key="5">
    <source>
        <dbReference type="Proteomes" id="UP001642409"/>
    </source>
</evidence>
<keyword evidence="5" id="KW-1185">Reference proteome</keyword>
<sequence length="102" mass="11699">MGEISASKLELLQKVEAAALAKLDQFYQHQQSINSPTSNLLRNSQFNSFYKKYAQLKNKIHLQEKLGLSAVDVDQNEIQLVLEVQDYFHDFSCEVDLSDLHV</sequence>
<dbReference type="Proteomes" id="UP001642409">
    <property type="component" value="Unassembled WGS sequence"/>
</dbReference>
<protein>
    <submittedName>
        <fullName evidence="3">Hypothetical_protein</fullName>
    </submittedName>
</protein>
<dbReference type="EMBL" id="CATOUU010000994">
    <property type="protein sequence ID" value="CAI9965768.1"/>
    <property type="molecule type" value="Genomic_DNA"/>
</dbReference>
<comment type="caution">
    <text evidence="2">The sequence shown here is derived from an EMBL/GenBank/DDBJ whole genome shotgun (WGS) entry which is preliminary data.</text>
</comment>
<reference evidence="2" key="1">
    <citation type="submission" date="2023-06" db="EMBL/GenBank/DDBJ databases">
        <authorList>
            <person name="Kurt Z."/>
        </authorList>
    </citation>
    <scope>NUCLEOTIDE SEQUENCE</scope>
</reference>
<dbReference type="EMBL" id="CAXDID020000111">
    <property type="protein sequence ID" value="CAL6029669.1"/>
    <property type="molecule type" value="Genomic_DNA"/>
</dbReference>
<accession>A0AA86QX49</accession>
<evidence type="ECO:0000313" key="3">
    <source>
        <dbReference type="EMBL" id="CAL6029664.1"/>
    </source>
</evidence>
<gene>
    <name evidence="3" type="ORF">HINF_LOCUS32541</name>
    <name evidence="4" type="ORF">HINF_LOCUS32546</name>
    <name evidence="1" type="ORF">HINF_LOCUS53408</name>
    <name evidence="2" type="ORF">HINF_LOCUS53413</name>
</gene>
<proteinExistence type="predicted"/>
<dbReference type="EMBL" id="CATOUU010000994">
    <property type="protein sequence ID" value="CAI9965763.1"/>
    <property type="molecule type" value="Genomic_DNA"/>
</dbReference>
<evidence type="ECO:0000313" key="1">
    <source>
        <dbReference type="EMBL" id="CAI9965763.1"/>
    </source>
</evidence>